<evidence type="ECO:0000256" key="3">
    <source>
        <dbReference type="SAM" id="SignalP"/>
    </source>
</evidence>
<reference evidence="4 5" key="1">
    <citation type="submission" date="2021-10" db="EMBL/GenBank/DDBJ databases">
        <title>Draft genome of Aestuariibacter halophilus JC2043.</title>
        <authorList>
            <person name="Emsley S.A."/>
            <person name="Pfannmuller K.M."/>
            <person name="Ushijima B."/>
            <person name="Saw J.H."/>
            <person name="Videau P."/>
        </authorList>
    </citation>
    <scope>NUCLEOTIDE SEQUENCE [LARGE SCALE GENOMIC DNA]</scope>
    <source>
        <strain evidence="4 5">JC2043</strain>
    </source>
</reference>
<dbReference type="InterPro" id="IPR028082">
    <property type="entry name" value="Peripla_BP_I"/>
</dbReference>
<evidence type="ECO:0000256" key="1">
    <source>
        <dbReference type="ARBA" id="ARBA00023136"/>
    </source>
</evidence>
<dbReference type="Gene3D" id="1.25.40.650">
    <property type="match status" value="1"/>
</dbReference>
<keyword evidence="5" id="KW-1185">Reference proteome</keyword>
<dbReference type="InterPro" id="IPR007443">
    <property type="entry name" value="LpoA"/>
</dbReference>
<sequence>MPIAANNILRSASLTLLLGLTACASGPSGSPTQARIDNRQQSTVETTAPPTDALDQAEAVYARTGDAYLRNQYLLRAAQQYADDGACAHATTVLSLLYPELEDNAQQTHANVLFAQCLLMQKDVDLTQLQNLLDASSRQMGFDRELDGLRAQLLFRQHRFVAAADALQASQVQTNERDKTLWDWVSRADTQALREGRREFAELRPWIELALIVRQHGLAPSTLAAQVNTWQRRYADEPFAQSLPDAIHQAINTPLRSPMRVSVLLPLSGRLASQGQAIKEGLLASYLATERLDREVDETPRLTFVDTALHSMDEVAAMLGDSDVVIGPLLKDNVAALQALLPDNVPLLALNRLDAPVAQTIAETEQASQVPDDTPPLLPDLSELPEARYYFALAPEDEALQMAHKIADSGARNLIVVADQSAATQRMAEAFLQTWRQRLPLAPVPALTSFDSNESLRDNITEALGVAQSKARIQGVERILNSELHSVTRNRRDIDAIVIFASVEQTELLNPIIEASLSPFGDEQVPVYASHRSYSLQRSKNSLRDLRNLTFTDMPWMLPGHEWHSLQQQTRTLWPQRSDTLNRLFAMGYDSYQLVPVLEHLRILPQTALQGLTGQLHVLEDGTIKRTLSYGKVAETEVIRLASR</sequence>
<proteinExistence type="predicted"/>
<accession>A0ABS8GCP7</accession>
<comment type="caution">
    <text evidence="4">The sequence shown here is derived from an EMBL/GenBank/DDBJ whole genome shotgun (WGS) entry which is preliminary data.</text>
</comment>
<dbReference type="PANTHER" id="PTHR38038:SF1">
    <property type="entry name" value="PENICILLIN-BINDING PROTEIN ACTIVATOR LPOA"/>
    <property type="match status" value="1"/>
</dbReference>
<dbReference type="CDD" id="cd06339">
    <property type="entry name" value="PBP1_YraM_LppC_lipoprotein-like"/>
    <property type="match status" value="1"/>
</dbReference>
<name>A0ABS8GCP7_9ALTE</name>
<dbReference type="SUPFAM" id="SSF53822">
    <property type="entry name" value="Periplasmic binding protein-like I"/>
    <property type="match status" value="1"/>
</dbReference>
<dbReference type="Gene3D" id="3.40.50.2300">
    <property type="match status" value="3"/>
</dbReference>
<feature type="signal peptide" evidence="3">
    <location>
        <begin position="1"/>
        <end position="24"/>
    </location>
</feature>
<protein>
    <submittedName>
        <fullName evidence="4">Penicillin-binding protein activator</fullName>
    </submittedName>
</protein>
<keyword evidence="3" id="KW-0732">Signal</keyword>
<feature type="region of interest" description="Disordered" evidence="2">
    <location>
        <begin position="28"/>
        <end position="47"/>
    </location>
</feature>
<dbReference type="PANTHER" id="PTHR38038">
    <property type="entry name" value="PENICILLIN-BINDING PROTEIN ACTIVATOR LPOA"/>
    <property type="match status" value="1"/>
</dbReference>
<feature type="chain" id="PRO_5046387201" evidence="3">
    <location>
        <begin position="25"/>
        <end position="644"/>
    </location>
</feature>
<dbReference type="RefSeq" id="WP_229163083.1">
    <property type="nucleotide sequence ID" value="NZ_JAJEWP010000010.1"/>
</dbReference>
<keyword evidence="1" id="KW-0472">Membrane</keyword>
<dbReference type="EMBL" id="JAJEWP010000010">
    <property type="protein sequence ID" value="MCC2618297.1"/>
    <property type="molecule type" value="Genomic_DNA"/>
</dbReference>
<organism evidence="4 5">
    <name type="scientific">Fluctibacter halophilus</name>
    <dbReference type="NCBI Taxonomy" id="226011"/>
    <lineage>
        <taxon>Bacteria</taxon>
        <taxon>Pseudomonadati</taxon>
        <taxon>Pseudomonadota</taxon>
        <taxon>Gammaproteobacteria</taxon>
        <taxon>Alteromonadales</taxon>
        <taxon>Alteromonadaceae</taxon>
        <taxon>Fluctibacter</taxon>
    </lineage>
</organism>
<evidence type="ECO:0000313" key="5">
    <source>
        <dbReference type="Proteomes" id="UP001520878"/>
    </source>
</evidence>
<dbReference type="Proteomes" id="UP001520878">
    <property type="component" value="Unassembled WGS sequence"/>
</dbReference>
<gene>
    <name evidence="4" type="ORF">LJ739_18720</name>
</gene>
<evidence type="ECO:0000256" key="2">
    <source>
        <dbReference type="SAM" id="MobiDB-lite"/>
    </source>
</evidence>
<evidence type="ECO:0000313" key="4">
    <source>
        <dbReference type="EMBL" id="MCC2618297.1"/>
    </source>
</evidence>
<dbReference type="Pfam" id="PF04348">
    <property type="entry name" value="LppC"/>
    <property type="match status" value="2"/>
</dbReference>